<dbReference type="PANTHER" id="PTHR10520">
    <property type="entry name" value="TRIFUNCTIONAL PURINE BIOSYNTHETIC PROTEIN ADENOSINE-3-RELATED"/>
    <property type="match status" value="1"/>
</dbReference>
<dbReference type="EC" id="6.3.4.13" evidence="16"/>
<evidence type="ECO:0000256" key="3">
    <source>
        <dbReference type="ARBA" id="ARBA00005174"/>
    </source>
</evidence>
<dbReference type="InterPro" id="IPR004607">
    <property type="entry name" value="GART"/>
</dbReference>
<feature type="compositionally biased region" description="Gly residues" evidence="18">
    <location>
        <begin position="75"/>
        <end position="91"/>
    </location>
</feature>
<evidence type="ECO:0000256" key="12">
    <source>
        <dbReference type="ARBA" id="ARBA00022840"/>
    </source>
</evidence>
<dbReference type="Pfam" id="PF00551">
    <property type="entry name" value="Formyl_trans_N"/>
    <property type="match status" value="1"/>
</dbReference>
<feature type="compositionally biased region" description="Pro residues" evidence="18">
    <location>
        <begin position="126"/>
        <end position="137"/>
    </location>
</feature>
<feature type="domain" description="ATP-grasp" evidence="20">
    <location>
        <begin position="621"/>
        <end position="828"/>
    </location>
</feature>
<feature type="compositionally biased region" description="Gly residues" evidence="18">
    <location>
        <begin position="289"/>
        <end position="311"/>
    </location>
</feature>
<dbReference type="OrthoDB" id="2018833at2759"/>
<evidence type="ECO:0000256" key="15">
    <source>
        <dbReference type="PROSITE-ProRule" id="PRU00409"/>
    </source>
</evidence>
<dbReference type="EMBL" id="CADCXU010011730">
    <property type="protein sequence ID" value="CAB0001898.1"/>
    <property type="molecule type" value="Genomic_DNA"/>
</dbReference>
<evidence type="ECO:0000256" key="6">
    <source>
        <dbReference type="ARBA" id="ARBA00008696"/>
    </source>
</evidence>
<keyword evidence="12 15" id="KW-0067">ATP-binding</keyword>
<evidence type="ECO:0000256" key="18">
    <source>
        <dbReference type="SAM" id="MobiDB-lite"/>
    </source>
</evidence>
<dbReference type="SUPFAM" id="SSF56059">
    <property type="entry name" value="Glutathione synthetase ATP-binding domain-like"/>
    <property type="match status" value="1"/>
</dbReference>
<comment type="catalytic activity">
    <reaction evidence="16">
        <text>2-formamido-N(1)-(5-O-phospho-beta-D-ribosyl)acetamidine + ATP = 5-amino-1-(5-phospho-beta-D-ribosyl)imidazole + ADP + phosphate + H(+)</text>
        <dbReference type="Rhea" id="RHEA:23032"/>
        <dbReference type="ChEBI" id="CHEBI:15378"/>
        <dbReference type="ChEBI" id="CHEBI:30616"/>
        <dbReference type="ChEBI" id="CHEBI:43474"/>
        <dbReference type="ChEBI" id="CHEBI:137981"/>
        <dbReference type="ChEBI" id="CHEBI:147287"/>
        <dbReference type="ChEBI" id="CHEBI:456216"/>
        <dbReference type="EC" id="6.3.3.1"/>
    </reaction>
</comment>
<protein>
    <recommendedName>
        <fullName evidence="16">Trifunctional purine biosynthetic protein adenosine-3</fullName>
    </recommendedName>
    <domain>
        <recommendedName>
            <fullName evidence="16">Phosphoribosylamine--glycine ligase</fullName>
            <ecNumber evidence="16">6.3.4.13</ecNumber>
        </recommendedName>
        <alternativeName>
            <fullName evidence="16">Glycinamide ribonucleotide synthetase</fullName>
            <shortName evidence="16">GARS</shortName>
        </alternativeName>
        <alternativeName>
            <fullName evidence="16">Phosphoribosylglycinamide synthetase</fullName>
        </alternativeName>
    </domain>
    <domain>
        <recommendedName>
            <fullName evidence="16">Phosphoribosylformylglycinamidine cyclo-ligase</fullName>
            <ecNumber evidence="16">6.3.3.1</ecNumber>
        </recommendedName>
        <alternativeName>
            <fullName evidence="16">AIR synthase</fullName>
            <shortName evidence="16">AIRS</shortName>
        </alternativeName>
        <alternativeName>
            <fullName evidence="16">Phosphoribosyl-aminoimidazole synthetase</fullName>
        </alternativeName>
    </domain>
    <domain>
        <recommendedName>
            <fullName evidence="16">Phosphoribosylglycinamide formyltransferase</fullName>
            <ecNumber evidence="16">2.1.2.2</ecNumber>
        </recommendedName>
        <alternativeName>
            <fullName evidence="16">5'-phosphoribosylglycinamide transformylase</fullName>
        </alternativeName>
        <alternativeName>
            <fullName evidence="16">GAR transformylase</fullName>
            <shortName evidence="16">GART</shortName>
        </alternativeName>
    </domain>
</protein>
<dbReference type="InterPro" id="IPR010918">
    <property type="entry name" value="PurM-like_C_dom"/>
</dbReference>
<dbReference type="GO" id="GO:0046084">
    <property type="term" value="P:adenine biosynthetic process"/>
    <property type="evidence" value="ECO:0007669"/>
    <property type="project" value="TreeGrafter"/>
</dbReference>
<dbReference type="CDD" id="cd08645">
    <property type="entry name" value="FMT_core_GART"/>
    <property type="match status" value="1"/>
</dbReference>
<dbReference type="InterPro" id="IPR013815">
    <property type="entry name" value="ATP_grasp_subdomain_1"/>
</dbReference>
<dbReference type="InterPro" id="IPR004733">
    <property type="entry name" value="PurM_cligase"/>
</dbReference>
<dbReference type="InterPro" id="IPR011054">
    <property type="entry name" value="Rudment_hybrid_motif"/>
</dbReference>
<keyword evidence="14 16" id="KW-0511">Multifunctional enzyme</keyword>
<dbReference type="PROSITE" id="PS00184">
    <property type="entry name" value="GARS"/>
    <property type="match status" value="1"/>
</dbReference>
<comment type="pathway">
    <text evidence="1 16">Purine metabolism; IMP biosynthesis via de novo pathway; 5-amino-1-(5-phospho-D-ribosyl)imidazole from N(2)-formyl-N(1)-(5-phospho-D-ribosyl)glycinamide: step 2/2.</text>
</comment>
<dbReference type="Pfam" id="PF02844">
    <property type="entry name" value="GARS_N"/>
    <property type="match status" value="1"/>
</dbReference>
<dbReference type="Proteomes" id="UP000479000">
    <property type="component" value="Unassembled WGS sequence"/>
</dbReference>
<evidence type="ECO:0000256" key="9">
    <source>
        <dbReference type="ARBA" id="ARBA00022723"/>
    </source>
</evidence>
<dbReference type="InterPro" id="IPR036477">
    <property type="entry name" value="Formyl_transf_N_sf"/>
</dbReference>
<dbReference type="Gene3D" id="3.30.1330.10">
    <property type="entry name" value="PurM-like, N-terminal domain"/>
    <property type="match status" value="1"/>
</dbReference>
<dbReference type="HAMAP" id="MF_01930">
    <property type="entry name" value="PurN"/>
    <property type="match status" value="1"/>
</dbReference>
<keyword evidence="22" id="KW-1185">Reference proteome</keyword>
<dbReference type="InterPro" id="IPR020560">
    <property type="entry name" value="PRibGlycinamide_synth_C-dom"/>
</dbReference>
<evidence type="ECO:0000259" key="20">
    <source>
        <dbReference type="PROSITE" id="PS50975"/>
    </source>
</evidence>
<dbReference type="InterPro" id="IPR001555">
    <property type="entry name" value="GART_AS"/>
</dbReference>
<gene>
    <name evidence="21" type="ORF">NTEN_LOCUS7685</name>
</gene>
<dbReference type="PANTHER" id="PTHR10520:SF12">
    <property type="entry name" value="TRIFUNCTIONAL PURINE BIOSYNTHETIC PROTEIN ADENOSINE-3"/>
    <property type="match status" value="1"/>
</dbReference>
<dbReference type="CDD" id="cd02196">
    <property type="entry name" value="PurM"/>
    <property type="match status" value="1"/>
</dbReference>
<evidence type="ECO:0000256" key="10">
    <source>
        <dbReference type="ARBA" id="ARBA00022741"/>
    </source>
</evidence>
<dbReference type="SMART" id="SM01209">
    <property type="entry name" value="GARS_A"/>
    <property type="match status" value="1"/>
</dbReference>
<dbReference type="GO" id="GO:0046872">
    <property type="term" value="F:metal ion binding"/>
    <property type="evidence" value="ECO:0007669"/>
    <property type="project" value="UniProtKB-KW"/>
</dbReference>
<comment type="similarity">
    <text evidence="5 16">In the C-terminal section; belongs to the GART family.</text>
</comment>
<evidence type="ECO:0000313" key="21">
    <source>
        <dbReference type="EMBL" id="CAB0001898.1"/>
    </source>
</evidence>
<dbReference type="Gene3D" id="3.40.50.170">
    <property type="entry name" value="Formyl transferase, N-terminal domain"/>
    <property type="match status" value="1"/>
</dbReference>
<dbReference type="NCBIfam" id="TIGR00639">
    <property type="entry name" value="PurN"/>
    <property type="match status" value="1"/>
</dbReference>
<evidence type="ECO:0000256" key="13">
    <source>
        <dbReference type="ARBA" id="ARBA00023211"/>
    </source>
</evidence>
<dbReference type="PROSITE" id="PS00373">
    <property type="entry name" value="GART"/>
    <property type="match status" value="1"/>
</dbReference>
<evidence type="ECO:0000256" key="2">
    <source>
        <dbReference type="ARBA" id="ARBA00005054"/>
    </source>
</evidence>
<dbReference type="Gene3D" id="3.90.650.10">
    <property type="entry name" value="PurM-like C-terminal domain"/>
    <property type="match status" value="1"/>
</dbReference>
<dbReference type="Pfam" id="PF00069">
    <property type="entry name" value="Pkinase"/>
    <property type="match status" value="1"/>
</dbReference>
<dbReference type="FunFam" id="3.30.470.20:FF:000018">
    <property type="entry name" value="Trifunctional purine biosynthetic protein adenosine-3"/>
    <property type="match status" value="1"/>
</dbReference>
<dbReference type="GO" id="GO:0006189">
    <property type="term" value="P:'de novo' IMP biosynthetic process"/>
    <property type="evidence" value="ECO:0007669"/>
    <property type="project" value="UniProtKB-UniRule"/>
</dbReference>
<feature type="region of interest" description="Disordered" evidence="18">
    <location>
        <begin position="261"/>
        <end position="324"/>
    </location>
</feature>
<dbReference type="SMART" id="SM01210">
    <property type="entry name" value="GARS_C"/>
    <property type="match status" value="1"/>
</dbReference>
<comment type="similarity">
    <text evidence="6 16">In the central section; belongs to the AIR synthase family.</text>
</comment>
<evidence type="ECO:0000313" key="22">
    <source>
        <dbReference type="Proteomes" id="UP000479000"/>
    </source>
</evidence>
<dbReference type="InterPro" id="IPR016185">
    <property type="entry name" value="PreATP-grasp_dom_sf"/>
</dbReference>
<dbReference type="InterPro" id="IPR011761">
    <property type="entry name" value="ATP-grasp"/>
</dbReference>
<dbReference type="InterPro" id="IPR036676">
    <property type="entry name" value="PurM-like_C_sf"/>
</dbReference>
<keyword evidence="8" id="KW-0808">Transferase</keyword>
<dbReference type="SMART" id="SM00220">
    <property type="entry name" value="S_TKc"/>
    <property type="match status" value="1"/>
</dbReference>
<dbReference type="GO" id="GO:0004672">
    <property type="term" value="F:protein kinase activity"/>
    <property type="evidence" value="ECO:0007669"/>
    <property type="project" value="InterPro"/>
</dbReference>
<dbReference type="FunFam" id="3.30.1490.20:FF:000006">
    <property type="entry name" value="phosphoribosylamine--glycine ligase, chloroplastic-like"/>
    <property type="match status" value="1"/>
</dbReference>
<feature type="region of interest" description="Disordered" evidence="18">
    <location>
        <begin position="1"/>
        <end position="140"/>
    </location>
</feature>
<dbReference type="Pfam" id="PF02843">
    <property type="entry name" value="GARS_C"/>
    <property type="match status" value="1"/>
</dbReference>
<dbReference type="GO" id="GO:0005829">
    <property type="term" value="C:cytosol"/>
    <property type="evidence" value="ECO:0007669"/>
    <property type="project" value="TreeGrafter"/>
</dbReference>
<dbReference type="InterPro" id="IPR008271">
    <property type="entry name" value="Ser/Thr_kinase_AS"/>
</dbReference>
<dbReference type="SUPFAM" id="SSF56112">
    <property type="entry name" value="Protein kinase-like (PK-like)"/>
    <property type="match status" value="1"/>
</dbReference>
<feature type="compositionally biased region" description="Gly residues" evidence="18">
    <location>
        <begin position="47"/>
        <end position="58"/>
    </location>
</feature>
<dbReference type="PROSITE" id="PS50975">
    <property type="entry name" value="ATP_GRASP"/>
    <property type="match status" value="1"/>
</dbReference>
<dbReference type="NCBIfam" id="TIGR00877">
    <property type="entry name" value="purD"/>
    <property type="match status" value="1"/>
</dbReference>
<dbReference type="UniPathway" id="UPA00074">
    <property type="reaction ID" value="UER00125"/>
</dbReference>
<evidence type="ECO:0000256" key="5">
    <source>
        <dbReference type="ARBA" id="ARBA00008630"/>
    </source>
</evidence>
<dbReference type="Pfam" id="PF01071">
    <property type="entry name" value="GARS_A"/>
    <property type="match status" value="1"/>
</dbReference>
<reference evidence="21 22" key="1">
    <citation type="submission" date="2020-02" db="EMBL/GenBank/DDBJ databases">
        <authorList>
            <person name="Ferguson B K."/>
        </authorList>
    </citation>
    <scope>NUCLEOTIDE SEQUENCE [LARGE SCALE GENOMIC DNA]</scope>
</reference>
<evidence type="ECO:0000256" key="11">
    <source>
        <dbReference type="ARBA" id="ARBA00022755"/>
    </source>
</evidence>
<dbReference type="Gene3D" id="3.30.470.20">
    <property type="entry name" value="ATP-grasp fold, B domain"/>
    <property type="match status" value="1"/>
</dbReference>
<feature type="coiled-coil region" evidence="17">
    <location>
        <begin position="349"/>
        <end position="383"/>
    </location>
</feature>
<keyword evidence="17" id="KW-0175">Coiled coil</keyword>
<dbReference type="GO" id="GO:0004637">
    <property type="term" value="F:phosphoribosylamine-glycine ligase activity"/>
    <property type="evidence" value="ECO:0007669"/>
    <property type="project" value="UniProtKB-UniRule"/>
</dbReference>
<evidence type="ECO:0000256" key="4">
    <source>
        <dbReference type="ARBA" id="ARBA00007423"/>
    </source>
</evidence>
<dbReference type="NCBIfam" id="TIGR00878">
    <property type="entry name" value="purM"/>
    <property type="match status" value="1"/>
</dbReference>
<dbReference type="Pfam" id="PF02769">
    <property type="entry name" value="AIRS_C"/>
    <property type="match status" value="1"/>
</dbReference>
<dbReference type="SUPFAM" id="SSF53328">
    <property type="entry name" value="Formyltransferase"/>
    <property type="match status" value="1"/>
</dbReference>
<name>A0A6H5GGA3_9HEMI</name>
<comment type="similarity">
    <text evidence="4 16">In the N-terminal section; belongs to the GARS family.</text>
</comment>
<dbReference type="GO" id="GO:0004641">
    <property type="term" value="F:phosphoribosylformylglycinamidine cyclo-ligase activity"/>
    <property type="evidence" value="ECO:0007669"/>
    <property type="project" value="UniProtKB-EC"/>
</dbReference>
<evidence type="ECO:0000256" key="14">
    <source>
        <dbReference type="ARBA" id="ARBA00023268"/>
    </source>
</evidence>
<feature type="compositionally biased region" description="Polar residues" evidence="18">
    <location>
        <begin position="1"/>
        <end position="34"/>
    </location>
</feature>
<dbReference type="SUPFAM" id="SSF52440">
    <property type="entry name" value="PreATP-grasp domain"/>
    <property type="match status" value="1"/>
</dbReference>
<dbReference type="SUPFAM" id="SSF51246">
    <property type="entry name" value="Rudiment single hybrid motif"/>
    <property type="match status" value="1"/>
</dbReference>
<dbReference type="Gene3D" id="3.90.600.10">
    <property type="entry name" value="Phosphoribosylglycinamide synthetase, C-terminal domain"/>
    <property type="match status" value="1"/>
</dbReference>
<dbReference type="InterPro" id="IPR011009">
    <property type="entry name" value="Kinase-like_dom_sf"/>
</dbReference>
<dbReference type="HAMAP" id="MF_00138">
    <property type="entry name" value="GARS"/>
    <property type="match status" value="1"/>
</dbReference>
<dbReference type="Gene3D" id="3.40.50.20">
    <property type="match status" value="1"/>
</dbReference>
<dbReference type="FunFam" id="3.30.1330.10:FF:000001">
    <property type="entry name" value="Phosphoribosylformylglycinamidine cyclo-ligase"/>
    <property type="match status" value="1"/>
</dbReference>
<organism evidence="21 22">
    <name type="scientific">Nesidiocoris tenuis</name>
    <dbReference type="NCBI Taxonomy" id="355587"/>
    <lineage>
        <taxon>Eukaryota</taxon>
        <taxon>Metazoa</taxon>
        <taxon>Ecdysozoa</taxon>
        <taxon>Arthropoda</taxon>
        <taxon>Hexapoda</taxon>
        <taxon>Insecta</taxon>
        <taxon>Pterygota</taxon>
        <taxon>Neoptera</taxon>
        <taxon>Paraneoptera</taxon>
        <taxon>Hemiptera</taxon>
        <taxon>Heteroptera</taxon>
        <taxon>Panheteroptera</taxon>
        <taxon>Cimicomorpha</taxon>
        <taxon>Miridae</taxon>
        <taxon>Dicyphina</taxon>
        <taxon>Nesidiocoris</taxon>
    </lineage>
</organism>
<dbReference type="Gene3D" id="3.30.1490.20">
    <property type="entry name" value="ATP-grasp fold, A domain"/>
    <property type="match status" value="1"/>
</dbReference>
<dbReference type="HAMAP" id="MF_00741">
    <property type="entry name" value="AIRS"/>
    <property type="match status" value="1"/>
</dbReference>
<keyword evidence="10 15" id="KW-0547">Nucleotide-binding</keyword>
<dbReference type="Pfam" id="PF00586">
    <property type="entry name" value="AIRS"/>
    <property type="match status" value="1"/>
</dbReference>
<dbReference type="InterPro" id="IPR000115">
    <property type="entry name" value="PRibGlycinamide_synth"/>
</dbReference>
<dbReference type="InterPro" id="IPR037123">
    <property type="entry name" value="PRibGlycinamide_synth_C_sf"/>
</dbReference>
<comment type="catalytic activity">
    <reaction evidence="16">
        <text>5-phospho-beta-D-ribosylamine + glycine + ATP = N(1)-(5-phospho-beta-D-ribosyl)glycinamide + ADP + phosphate + H(+)</text>
        <dbReference type="Rhea" id="RHEA:17453"/>
        <dbReference type="ChEBI" id="CHEBI:15378"/>
        <dbReference type="ChEBI" id="CHEBI:30616"/>
        <dbReference type="ChEBI" id="CHEBI:43474"/>
        <dbReference type="ChEBI" id="CHEBI:57305"/>
        <dbReference type="ChEBI" id="CHEBI:58681"/>
        <dbReference type="ChEBI" id="CHEBI:143788"/>
        <dbReference type="ChEBI" id="CHEBI:456216"/>
        <dbReference type="EC" id="6.3.4.13"/>
    </reaction>
</comment>
<evidence type="ECO:0000256" key="1">
    <source>
        <dbReference type="ARBA" id="ARBA00004686"/>
    </source>
</evidence>
<keyword evidence="13 16" id="KW-0464">Manganese</keyword>
<keyword evidence="7 16" id="KW-0436">Ligase</keyword>
<comment type="pathway">
    <text evidence="2 16">Purine metabolism; IMP biosynthesis via de novo pathway; N(2)-formyl-N(1)-(5-phospho-D-ribosyl)glycinamide from N(1)-(5-phospho-D-ribosyl)glycinamide (10-formyl THF route): step 1/1.</text>
</comment>
<dbReference type="InterPro" id="IPR020561">
    <property type="entry name" value="PRibGlycinamid_synth_ATP-grasp"/>
</dbReference>
<keyword evidence="11 16" id="KW-0658">Purine biosynthesis</keyword>
<dbReference type="SUPFAM" id="SSF55326">
    <property type="entry name" value="PurM N-terminal domain-like"/>
    <property type="match status" value="1"/>
</dbReference>
<dbReference type="InterPro" id="IPR000719">
    <property type="entry name" value="Prot_kinase_dom"/>
</dbReference>
<feature type="domain" description="Protein kinase" evidence="19">
    <location>
        <begin position="303"/>
        <end position="647"/>
    </location>
</feature>
<dbReference type="PROSITE" id="PS00108">
    <property type="entry name" value="PROTEIN_KINASE_ST"/>
    <property type="match status" value="1"/>
</dbReference>
<evidence type="ECO:0000256" key="8">
    <source>
        <dbReference type="ARBA" id="ARBA00022679"/>
    </source>
</evidence>
<dbReference type="InterPro" id="IPR020559">
    <property type="entry name" value="PRibGlycinamide_synth_CS"/>
</dbReference>
<evidence type="ECO:0000256" key="7">
    <source>
        <dbReference type="ARBA" id="ARBA00022598"/>
    </source>
</evidence>
<sequence length="1511" mass="162821">MNAGSQLQMAPQSGLLSAGQQAHSQDSNLSTGSSHSDKEVEAITPEKGGGTPRAGGVGAVERKRKRKTESSNSGSGAGGTEGAKSRGGGGPNPEKKTPSLEYFTKHPPGTSPIRLTASGAKSPSPAAQPYPMFPPSPQQSSIITTPQDYTSLMHPPKVPIPQVASKQVQTTEELRHQLANQAKVMEQHKAHTNKCIDFVKKLLKEKSNIEKKEARQRCMQNRLRLGQFVTQRVGATFQENWTDGYAFQELSRRQEEIAAEREEIDRQKKLLTKKRPTNSETGRGKRSGSSGGAGGAGSGGNSLPGGGGAGAGSQAVLHNGTDTFLKPDPVPTMSAQEYYEADEILKLRQSALKKEDADLQLEMEKLERERNLHIRELKRIHNEDQSRFNNHPVLNDRYLLLMLLGKGGFSEVHKHKTIAEREARSIVMQVVSALKYLNEIKPPVIHYDLKPGNILLTEGNVCGEIKITDFGLSKVMDEENYNPDHGMDLTSQGAGTYCPKMSAKRHQLRIIMTRTRKLSHTIPVRVLATDPCQSLHLIVDRRRNVLVQAMTGTVEEDMTSDSWRMPALCDWSITQCINLVVVGPEAPLENGIADAFTDAGIPCFGPRACAARIETDKEFAKEFMVRHGIPTARFKSFQAADDAKKFIRSSDFKALVVKASGIAAGKGVIVAKDVDEACAAVDSMLIERKFGEAGSTVVVEEVLEGEEVSVLAFSDGVHTKVMLPAQDHKRVFDGDQGANTGGMGAYAPCPLVDSSMLSWIATNVIQKAINGLRKENKPFVGCLFAGLMMTSDGPKVLEYNCRFGDPETEVLLPLLRSNLFTTMMACCRGTLDLVDLEWEQGVCCVGVVMSSRGYPESSSKGDLIEGLEEVQKWKEITTFHAGTAKTNSKWVTNGGRVLINVAKSPSLVKAANLATSACQSITIPGGHFRKDIAHKGIPRWILNQGAMSYKKSGVDIEAGEALVSSIVPSVNETKRAGVLSHLGGFGAFFDPALSGFKNPILVSGTDGVGTKLKVAQAVGNHNTIGIDLVAMCVNDILCHGAEPLFFLDYFACGHLEVEVAAQVVKGVTEGCKLSSCALVGGETAEMPGLYGPGDYDLAGFAVGAVEKGSELPRVKSIVENDVVIALPSSGVHSNGLSLARKIVEKQGLRFSDKAPFSNQTIGNELLTPTRIYVQEVLPVVKTGKIKAIAHITGGGLTENIIRVLPDEMRVVLDATKWKIPPIFPWLSAVGDISESEMLRTFNCGVGLVLIVSPGNADDVVKAIKSSSIVGSVAKKRPSEKGVLVNGLSSAFSPLMKPHIPHIIQQEAKKKRIGVLISGSGTNLQSLIDSVADGRINGEIVLVISNKTGVQGLSRAEKAGIPSIVIPHTKFPTREAFEEDVHNHLLAARVDLVVLAGFMRVLTGWFVSRWRGKIINVHPSLLPSFKGVNAWQQALDAGVAVSGCTVHYVEEDIDNGAIIAQGVVPVSPNETVTSLQDKIRVEEHKALSRAVQLICSGSAVLDLVSNKIVWRH</sequence>
<dbReference type="EC" id="6.3.3.1" evidence="16"/>
<dbReference type="PROSITE" id="PS50011">
    <property type="entry name" value="PROTEIN_KINASE_DOM"/>
    <property type="match status" value="1"/>
</dbReference>
<dbReference type="FunFam" id="3.90.650.10:FF:000019">
    <property type="entry name" value="Trifunctional purine biosynthetic protein adenosine-3"/>
    <property type="match status" value="1"/>
</dbReference>
<evidence type="ECO:0000259" key="19">
    <source>
        <dbReference type="PROSITE" id="PS50011"/>
    </source>
</evidence>
<proteinExistence type="inferred from homology"/>
<dbReference type="GO" id="GO:0004644">
    <property type="term" value="F:phosphoribosylglycinamide formyltransferase activity"/>
    <property type="evidence" value="ECO:0007669"/>
    <property type="project" value="UniProtKB-EC"/>
</dbReference>
<comment type="pathway">
    <text evidence="3 16">Purine metabolism; IMP biosynthesis via de novo pathway; N(1)-(5-phospho-D-ribosyl)glycinamide from 5-phospho-alpha-D-ribose 1-diphosphate: step 2/2.</text>
</comment>
<evidence type="ECO:0000256" key="16">
    <source>
        <dbReference type="RuleBase" id="RU363089"/>
    </source>
</evidence>
<dbReference type="InterPro" id="IPR036921">
    <property type="entry name" value="PurM-like_N_sf"/>
</dbReference>
<evidence type="ECO:0000256" key="17">
    <source>
        <dbReference type="SAM" id="Coils"/>
    </source>
</evidence>
<accession>A0A6H5GGA3</accession>
<dbReference type="InterPro" id="IPR016188">
    <property type="entry name" value="PurM-like_N"/>
</dbReference>
<dbReference type="InterPro" id="IPR020562">
    <property type="entry name" value="PRibGlycinamide_synth_N"/>
</dbReference>
<dbReference type="InterPro" id="IPR002376">
    <property type="entry name" value="Formyl_transf_N"/>
</dbReference>
<dbReference type="SUPFAM" id="SSF56042">
    <property type="entry name" value="PurM C-terminal domain-like"/>
    <property type="match status" value="1"/>
</dbReference>
<dbReference type="Gene3D" id="1.10.510.10">
    <property type="entry name" value="Transferase(Phosphotransferase) domain 1"/>
    <property type="match status" value="1"/>
</dbReference>
<keyword evidence="9 16" id="KW-0479">Metal-binding</keyword>
<comment type="catalytic activity">
    <reaction evidence="16">
        <text>N(1)-(5-phospho-beta-D-ribosyl)glycinamide + (6R)-10-formyltetrahydrofolate = N(2)-formyl-N(1)-(5-phospho-beta-D-ribosyl)glycinamide + (6S)-5,6,7,8-tetrahydrofolate + H(+)</text>
        <dbReference type="Rhea" id="RHEA:15053"/>
        <dbReference type="ChEBI" id="CHEBI:15378"/>
        <dbReference type="ChEBI" id="CHEBI:57453"/>
        <dbReference type="ChEBI" id="CHEBI:143788"/>
        <dbReference type="ChEBI" id="CHEBI:147286"/>
        <dbReference type="ChEBI" id="CHEBI:195366"/>
        <dbReference type="EC" id="2.1.2.2"/>
    </reaction>
</comment>
<dbReference type="EC" id="2.1.2.2" evidence="16"/>
<dbReference type="GO" id="GO:0005524">
    <property type="term" value="F:ATP binding"/>
    <property type="evidence" value="ECO:0007669"/>
    <property type="project" value="UniProtKB-UniRule"/>
</dbReference>